<accession>A0A927MPZ7</accession>
<comment type="caution">
    <text evidence="2">The sequence shown here is derived from an EMBL/GenBank/DDBJ whole genome shotgun (WGS) entry which is preliminary data.</text>
</comment>
<proteinExistence type="predicted"/>
<evidence type="ECO:0000313" key="2">
    <source>
        <dbReference type="EMBL" id="MBE1604746.1"/>
    </source>
</evidence>
<evidence type="ECO:0000259" key="1">
    <source>
        <dbReference type="Pfam" id="PF03374"/>
    </source>
</evidence>
<gene>
    <name evidence="2" type="ORF">HEB94_001594</name>
</gene>
<dbReference type="Pfam" id="PF03374">
    <property type="entry name" value="ANT"/>
    <property type="match status" value="1"/>
</dbReference>
<dbReference type="EMBL" id="JADBEM010000001">
    <property type="protein sequence ID" value="MBE1604746.1"/>
    <property type="molecule type" value="Genomic_DNA"/>
</dbReference>
<feature type="domain" description="Antirepressor protein C-terminal" evidence="1">
    <location>
        <begin position="11"/>
        <end position="61"/>
    </location>
</feature>
<keyword evidence="3" id="KW-1185">Reference proteome</keyword>
<dbReference type="AlphaFoldDB" id="A0A927MPZ7"/>
<protein>
    <submittedName>
        <fullName evidence="2">Phage antirepressor YoqD-like protein</fullName>
    </submittedName>
</protein>
<name>A0A927MPZ7_9ACTN</name>
<evidence type="ECO:0000313" key="3">
    <source>
        <dbReference type="Proteomes" id="UP000638648"/>
    </source>
</evidence>
<dbReference type="Proteomes" id="UP000638648">
    <property type="component" value="Unassembled WGS sequence"/>
</dbReference>
<sequence length="80" mass="8767">MYASKSRLPSPRCKSWDVLAWAEGGVGGAETAKDLSRDLGIRVGRDRLFALLGDDGWIYRAGLDGRGGITRRRSRTVGCR</sequence>
<dbReference type="InterPro" id="IPR005039">
    <property type="entry name" value="Ant_C"/>
</dbReference>
<organism evidence="2 3">
    <name type="scientific">Actinopolymorpha pittospori</name>
    <dbReference type="NCBI Taxonomy" id="648752"/>
    <lineage>
        <taxon>Bacteria</taxon>
        <taxon>Bacillati</taxon>
        <taxon>Actinomycetota</taxon>
        <taxon>Actinomycetes</taxon>
        <taxon>Propionibacteriales</taxon>
        <taxon>Actinopolymorphaceae</taxon>
        <taxon>Actinopolymorpha</taxon>
    </lineage>
</organism>
<reference evidence="2" key="1">
    <citation type="submission" date="2020-10" db="EMBL/GenBank/DDBJ databases">
        <title>Sequencing the genomes of 1000 actinobacteria strains.</title>
        <authorList>
            <person name="Klenk H.-P."/>
        </authorList>
    </citation>
    <scope>NUCLEOTIDE SEQUENCE</scope>
    <source>
        <strain evidence="2">DSM 45354</strain>
    </source>
</reference>
<dbReference type="RefSeq" id="WP_192749226.1">
    <property type="nucleotide sequence ID" value="NZ_BAABJL010000179.1"/>
</dbReference>